<keyword evidence="3" id="KW-1185">Reference proteome</keyword>
<organism evidence="2 3">
    <name type="scientific">Actinomadura yumaensis</name>
    <dbReference type="NCBI Taxonomy" id="111807"/>
    <lineage>
        <taxon>Bacteria</taxon>
        <taxon>Bacillati</taxon>
        <taxon>Actinomycetota</taxon>
        <taxon>Actinomycetes</taxon>
        <taxon>Streptosporangiales</taxon>
        <taxon>Thermomonosporaceae</taxon>
        <taxon>Actinomadura</taxon>
    </lineage>
</organism>
<accession>A0ABW2CNW6</accession>
<dbReference type="Gene3D" id="3.30.420.10">
    <property type="entry name" value="Ribonuclease H-like superfamily/Ribonuclease H"/>
    <property type="match status" value="1"/>
</dbReference>
<dbReference type="Pfam" id="PF16473">
    <property type="entry name" value="Rv2179c-like"/>
    <property type="match status" value="1"/>
</dbReference>
<dbReference type="InterPro" id="IPR033390">
    <property type="entry name" value="Rv2179c-like"/>
</dbReference>
<evidence type="ECO:0000313" key="3">
    <source>
        <dbReference type="Proteomes" id="UP001596380"/>
    </source>
</evidence>
<evidence type="ECO:0000313" key="2">
    <source>
        <dbReference type="EMBL" id="MFC6883489.1"/>
    </source>
</evidence>
<reference evidence="3" key="1">
    <citation type="journal article" date="2019" name="Int. J. Syst. Evol. Microbiol.">
        <title>The Global Catalogue of Microorganisms (GCM) 10K type strain sequencing project: providing services to taxonomists for standard genome sequencing and annotation.</title>
        <authorList>
            <consortium name="The Broad Institute Genomics Platform"/>
            <consortium name="The Broad Institute Genome Sequencing Center for Infectious Disease"/>
            <person name="Wu L."/>
            <person name="Ma J."/>
        </authorList>
    </citation>
    <scope>NUCLEOTIDE SEQUENCE [LARGE SCALE GENOMIC DNA]</scope>
    <source>
        <strain evidence="3">JCM 3369</strain>
    </source>
</reference>
<evidence type="ECO:0000259" key="1">
    <source>
        <dbReference type="Pfam" id="PF16473"/>
    </source>
</evidence>
<dbReference type="RefSeq" id="WP_378050401.1">
    <property type="nucleotide sequence ID" value="NZ_JBHSXE010000002.1"/>
</dbReference>
<gene>
    <name evidence="2" type="ORF">ACFQKB_27275</name>
</gene>
<comment type="caution">
    <text evidence="2">The sequence shown here is derived from an EMBL/GenBank/DDBJ whole genome shotgun (WGS) entry which is preliminary data.</text>
</comment>
<dbReference type="InterPro" id="IPR036397">
    <property type="entry name" value="RNaseH_sf"/>
</dbReference>
<proteinExistence type="predicted"/>
<dbReference type="Proteomes" id="UP001596380">
    <property type="component" value="Unassembled WGS sequence"/>
</dbReference>
<dbReference type="EMBL" id="JBHSXS010000019">
    <property type="protein sequence ID" value="MFC6883489.1"/>
    <property type="molecule type" value="Genomic_DNA"/>
</dbReference>
<protein>
    <submittedName>
        <fullName evidence="2">3'-5' exoribonuclease domain-containing protein</fullName>
    </submittedName>
</protein>
<feature type="domain" description="3'-5' exoribonuclease Rv2179c-like" evidence="1">
    <location>
        <begin position="76"/>
        <end position="170"/>
    </location>
</feature>
<sequence>MPTEIFHDWEFLEDGKTIAPISVGITTSDGRDYYAVNRDLPEAAVYDHPWLRENVMPYLPHTPGPRLRHGWLDVTRPDVKPPAQIAAEVRDLITATADVELWGYYSAFDHVCLAWLYGPMMRLPAGIPMWTNDIRQETARLGLTPEDLPRQDGQEHHALADARHDKTMLAFLRRVAADQGRD</sequence>
<name>A0ABW2CNW6_9ACTN</name>